<dbReference type="InterPro" id="IPR051112">
    <property type="entry name" value="CWC26_splicing_factor"/>
</dbReference>
<feature type="region of interest" description="Disordered" evidence="2">
    <location>
        <begin position="240"/>
        <end position="263"/>
    </location>
</feature>
<dbReference type="AlphaFoldDB" id="A0A7S9KUC6"/>
<dbReference type="PANTHER" id="PTHR31809">
    <property type="entry name" value="BUD13 HOMOLOG"/>
    <property type="match status" value="1"/>
</dbReference>
<evidence type="ECO:0000313" key="3">
    <source>
        <dbReference type="EMBL" id="QPH04590.1"/>
    </source>
</evidence>
<reference evidence="3 4" key="1">
    <citation type="journal article" date="2018" name="PLoS Genet.">
        <title>Repeat elements organise 3D genome structure and mediate transcription in the filamentous fungus Epichloe festucae.</title>
        <authorList>
            <person name="Winter D.J."/>
            <person name="Ganley A.R.D."/>
            <person name="Young C.A."/>
            <person name="Liachko I."/>
            <person name="Schardl C.L."/>
            <person name="Dupont P.Y."/>
            <person name="Berry D."/>
            <person name="Ram A."/>
            <person name="Scott B."/>
            <person name="Cox M.P."/>
        </authorList>
    </citation>
    <scope>NUCLEOTIDE SEQUENCE [LARGE SCALE GENOMIC DNA]</scope>
    <source>
        <strain evidence="3 4">Fl1</strain>
    </source>
</reference>
<evidence type="ECO:0008006" key="5">
    <source>
        <dbReference type="Google" id="ProtNLM"/>
    </source>
</evidence>
<dbReference type="EMBL" id="CP031388">
    <property type="protein sequence ID" value="QPH04590.1"/>
    <property type="molecule type" value="Genomic_DNA"/>
</dbReference>
<evidence type="ECO:0000256" key="1">
    <source>
        <dbReference type="ARBA" id="ARBA00011069"/>
    </source>
</evidence>
<accession>A0A7S9KUC6</accession>
<proteinExistence type="inferred from homology"/>
<sequence>MLFLQLEIVVQAPRSTIFEYALAGSPNTYRSTGLHMQFSTPPKSLGMPADVANYLASRYLVADTKTSSKKRKRKSAPQIAGLIITEDDDWGLNESDPPTDGNIEDLPQTVPGGTAEFRKSRRNNWKRLETNDAVDADDNAATANTILASAVAERKSMLAGNDELPVIASMQDNVKMSDGTHAGLQTAEAVSTQLEKRHREEREHFERHRMSNREEETVYRDATGRRVDVSMRRAEARKVAAEAEDKERTAKQAMRGKTQLEEARQRTEQLQDAKFLPFARTADDENLNKELKEQERWNDPLLQFDATGTDNVAKAKKCRGKKPLYPGPAPPNRYGIQPGHRWDGVDRSIGFETERFRAMNRRDRLKGLNYSWQIDE</sequence>
<keyword evidence="4" id="KW-1185">Reference proteome</keyword>
<evidence type="ECO:0000313" key="4">
    <source>
        <dbReference type="Proteomes" id="UP000594364"/>
    </source>
</evidence>
<dbReference type="InterPro" id="IPR018609">
    <property type="entry name" value="Bud13"/>
</dbReference>
<gene>
    <name evidence="3" type="ORF">C2857_001719</name>
</gene>
<dbReference type="GO" id="GO:0000398">
    <property type="term" value="P:mRNA splicing, via spliceosome"/>
    <property type="evidence" value="ECO:0007669"/>
    <property type="project" value="TreeGrafter"/>
</dbReference>
<comment type="similarity">
    <text evidence="1">Belongs to the CWC26 family.</text>
</comment>
<protein>
    <recommendedName>
        <fullName evidence="5">Pre-mRNA-splicing factor CWC26</fullName>
    </recommendedName>
</protein>
<name>A0A7S9KUC6_EPIFF</name>
<feature type="compositionally biased region" description="Basic and acidic residues" evidence="2">
    <location>
        <begin position="240"/>
        <end position="250"/>
    </location>
</feature>
<dbReference type="PANTHER" id="PTHR31809:SF0">
    <property type="entry name" value="BUD13 HOMOLOG"/>
    <property type="match status" value="1"/>
</dbReference>
<organism evidence="3 4">
    <name type="scientific">Epichloe festucae (strain Fl1)</name>
    <dbReference type="NCBI Taxonomy" id="877507"/>
    <lineage>
        <taxon>Eukaryota</taxon>
        <taxon>Fungi</taxon>
        <taxon>Dikarya</taxon>
        <taxon>Ascomycota</taxon>
        <taxon>Pezizomycotina</taxon>
        <taxon>Sordariomycetes</taxon>
        <taxon>Hypocreomycetidae</taxon>
        <taxon>Hypocreales</taxon>
        <taxon>Clavicipitaceae</taxon>
        <taxon>Epichloe</taxon>
    </lineage>
</organism>
<evidence type="ECO:0000256" key="2">
    <source>
        <dbReference type="SAM" id="MobiDB-lite"/>
    </source>
</evidence>
<dbReference type="GO" id="GO:0005684">
    <property type="term" value="C:U2-type spliceosomal complex"/>
    <property type="evidence" value="ECO:0007669"/>
    <property type="project" value="TreeGrafter"/>
</dbReference>
<feature type="region of interest" description="Disordered" evidence="2">
    <location>
        <begin position="198"/>
        <end position="219"/>
    </location>
</feature>
<dbReference type="Pfam" id="PF09736">
    <property type="entry name" value="Bud13"/>
    <property type="match status" value="1"/>
</dbReference>
<dbReference type="GO" id="GO:0070274">
    <property type="term" value="C:RES complex"/>
    <property type="evidence" value="ECO:0007669"/>
    <property type="project" value="TreeGrafter"/>
</dbReference>
<dbReference type="GO" id="GO:0003723">
    <property type="term" value="F:RNA binding"/>
    <property type="evidence" value="ECO:0007669"/>
    <property type="project" value="TreeGrafter"/>
</dbReference>
<dbReference type="Proteomes" id="UP000594364">
    <property type="component" value="Chromosome 4"/>
</dbReference>
<dbReference type="OrthoDB" id="6022at2759"/>